<sequence length="94" mass="10747">MQILSKTLPLDLMIELSGRRLKLPPDLINSKYLPEIGNVFVPKKISCCPKNPGYERGRKNSHAGYKESARSIDAEDLRSYVLHIYNKSWSILET</sequence>
<evidence type="ECO:0000313" key="2">
    <source>
        <dbReference type="WBParaSite" id="nRc.2.0.1.t30412-RA"/>
    </source>
</evidence>
<organism evidence="1 2">
    <name type="scientific">Romanomermis culicivorax</name>
    <name type="common">Nematode worm</name>
    <dbReference type="NCBI Taxonomy" id="13658"/>
    <lineage>
        <taxon>Eukaryota</taxon>
        <taxon>Metazoa</taxon>
        <taxon>Ecdysozoa</taxon>
        <taxon>Nematoda</taxon>
        <taxon>Enoplea</taxon>
        <taxon>Dorylaimia</taxon>
        <taxon>Mermithida</taxon>
        <taxon>Mermithoidea</taxon>
        <taxon>Mermithidae</taxon>
        <taxon>Romanomermis</taxon>
    </lineage>
</organism>
<evidence type="ECO:0000313" key="1">
    <source>
        <dbReference type="Proteomes" id="UP000887565"/>
    </source>
</evidence>
<accession>A0A915JXI1</accession>
<name>A0A915JXI1_ROMCU</name>
<dbReference type="Proteomes" id="UP000887565">
    <property type="component" value="Unplaced"/>
</dbReference>
<dbReference type="AlphaFoldDB" id="A0A915JXI1"/>
<reference evidence="2" key="1">
    <citation type="submission" date="2022-11" db="UniProtKB">
        <authorList>
            <consortium name="WormBaseParasite"/>
        </authorList>
    </citation>
    <scope>IDENTIFICATION</scope>
</reference>
<dbReference type="WBParaSite" id="nRc.2.0.1.t30412-RA">
    <property type="protein sequence ID" value="nRc.2.0.1.t30412-RA"/>
    <property type="gene ID" value="nRc.2.0.1.g30412"/>
</dbReference>
<keyword evidence="1" id="KW-1185">Reference proteome</keyword>
<proteinExistence type="predicted"/>
<protein>
    <submittedName>
        <fullName evidence="2">Uncharacterized protein</fullName>
    </submittedName>
</protein>